<name>A6MI39_9CILI</name>
<reference evidence="1" key="1">
    <citation type="journal article" date="2007" name="J. Eukaryot. Microbiol.">
        <title>Variation in macronuclear genome content of three ciliates with extensive chromosomal fragmentation: a preliminary analysis.</title>
        <authorList>
            <person name="McGrath C.L."/>
            <person name="Zufall R.A."/>
            <person name="Katz L.A."/>
        </authorList>
    </citation>
    <scope>NUCLEOTIDE SEQUENCE</scope>
    <source>
        <strain evidence="1">CCAP 1653/2</strain>
    </source>
</reference>
<organism evidence="1">
    <name type="scientific">Metopus es</name>
    <dbReference type="NCBI Taxonomy" id="392813"/>
    <lineage>
        <taxon>Eukaryota</taxon>
        <taxon>Sar</taxon>
        <taxon>Alveolata</taxon>
        <taxon>Ciliophora</taxon>
        <taxon>Intramacronucleata</taxon>
        <taxon>Armophorea</taxon>
        <taxon>Metopida</taxon>
        <taxon>Metopidae</taxon>
        <taxon>Metopus</taxon>
    </lineage>
</organism>
<dbReference type="AlphaFoldDB" id="A6MI39"/>
<protein>
    <submittedName>
        <fullName evidence="1">Uncharacterized protein</fullName>
    </submittedName>
</protein>
<sequence>MELGIFDTYLAQSILYGFFSAKWSVNYDFFSVQVEVLLNKRFIPLGIVSFLCESQMAFEVVELVLSANVVKCFEQWFTKYVVLLLKAEKRTSLKLGSVSRSNFSFSNSLQVLPCFIPALYILARRMYMARSKKSTTPVPQANPATSWSLLNISLEPYEGSSNCEFVLDSLGSFFSNREFMHEKLQEVLLHIINVGKRSLEISV</sequence>
<evidence type="ECO:0000313" key="1">
    <source>
        <dbReference type="EMBL" id="ABR27263.1"/>
    </source>
</evidence>
<proteinExistence type="predicted"/>
<accession>A6MI39</accession>
<dbReference type="EMBL" id="EF125714">
    <property type="protein sequence ID" value="ABR27263.1"/>
    <property type="molecule type" value="Genomic_DNA"/>
</dbReference>